<dbReference type="AlphaFoldDB" id="A0AAQ3SMN7"/>
<evidence type="ECO:0000256" key="1">
    <source>
        <dbReference type="SAM" id="MobiDB-lite"/>
    </source>
</evidence>
<dbReference type="PANTHER" id="PTHR31065:SF1">
    <property type="entry name" value="OS09G0116050 PROTEIN"/>
    <property type="match status" value="1"/>
</dbReference>
<dbReference type="Pfam" id="PF04640">
    <property type="entry name" value="PLATZ"/>
    <property type="match status" value="1"/>
</dbReference>
<sequence>GKQVMVEEQMPPPNDVPLVVVDDEDVVEGKTPEWLDVLLRTNFWEPCVEHATQNRAEKCIFCLNCFNVSCPHCTHNKPRHHLLKIRRYVYRSVVQVHDMQRLNIDVSRIQPYVINGQNVVYLRPMNRSKQFRPQAGTPRCSTCDCWLRNEPHLFCSLTCKEKVDVSQDDFSGPEAELRYRSHQNMMKVTPQQHVEPPLGESSHRQDQENYVLPQIEDGNTNGEPQPVLLPGDEADDEREGDEPPPPPANQRISFRKRVRKQAAPARAPFF</sequence>
<evidence type="ECO:0008006" key="4">
    <source>
        <dbReference type="Google" id="ProtNLM"/>
    </source>
</evidence>
<dbReference type="PANTHER" id="PTHR31065">
    <property type="entry name" value="PLATZ TRANSCRIPTION FACTOR FAMILY PROTEIN"/>
    <property type="match status" value="1"/>
</dbReference>
<organism evidence="2 3">
    <name type="scientific">Paspalum notatum var. saurae</name>
    <dbReference type="NCBI Taxonomy" id="547442"/>
    <lineage>
        <taxon>Eukaryota</taxon>
        <taxon>Viridiplantae</taxon>
        <taxon>Streptophyta</taxon>
        <taxon>Embryophyta</taxon>
        <taxon>Tracheophyta</taxon>
        <taxon>Spermatophyta</taxon>
        <taxon>Magnoliopsida</taxon>
        <taxon>Liliopsida</taxon>
        <taxon>Poales</taxon>
        <taxon>Poaceae</taxon>
        <taxon>PACMAD clade</taxon>
        <taxon>Panicoideae</taxon>
        <taxon>Andropogonodae</taxon>
        <taxon>Paspaleae</taxon>
        <taxon>Paspalinae</taxon>
        <taxon>Paspalum</taxon>
    </lineage>
</organism>
<feature type="compositionally biased region" description="Acidic residues" evidence="1">
    <location>
        <begin position="232"/>
        <end position="242"/>
    </location>
</feature>
<dbReference type="EMBL" id="CP144746">
    <property type="protein sequence ID" value="WVZ57215.1"/>
    <property type="molecule type" value="Genomic_DNA"/>
</dbReference>
<name>A0AAQ3SMN7_PASNO</name>
<feature type="region of interest" description="Disordered" evidence="1">
    <location>
        <begin position="214"/>
        <end position="270"/>
    </location>
</feature>
<evidence type="ECO:0000313" key="3">
    <source>
        <dbReference type="Proteomes" id="UP001341281"/>
    </source>
</evidence>
<accession>A0AAQ3SMN7</accession>
<evidence type="ECO:0000313" key="2">
    <source>
        <dbReference type="EMBL" id="WVZ57215.1"/>
    </source>
</evidence>
<gene>
    <name evidence="2" type="ORF">U9M48_007625</name>
</gene>
<protein>
    <recommendedName>
        <fullName evidence="4">PLATZ transcription factor family protein</fullName>
    </recommendedName>
</protein>
<dbReference type="InterPro" id="IPR006734">
    <property type="entry name" value="PLATZ"/>
</dbReference>
<proteinExistence type="predicted"/>
<dbReference type="Proteomes" id="UP001341281">
    <property type="component" value="Chromosome 02"/>
</dbReference>
<feature type="non-terminal residue" evidence="2">
    <location>
        <position position="1"/>
    </location>
</feature>
<keyword evidence="3" id="KW-1185">Reference proteome</keyword>
<reference evidence="2 3" key="1">
    <citation type="submission" date="2024-02" db="EMBL/GenBank/DDBJ databases">
        <title>High-quality chromosome-scale genome assembly of Pensacola bahiagrass (Paspalum notatum Flugge var. saurae).</title>
        <authorList>
            <person name="Vega J.M."/>
            <person name="Podio M."/>
            <person name="Orjuela J."/>
            <person name="Siena L.A."/>
            <person name="Pessino S.C."/>
            <person name="Combes M.C."/>
            <person name="Mariac C."/>
            <person name="Albertini E."/>
            <person name="Pupilli F."/>
            <person name="Ortiz J.P.A."/>
            <person name="Leblanc O."/>
        </authorList>
    </citation>
    <scope>NUCLEOTIDE SEQUENCE [LARGE SCALE GENOMIC DNA]</scope>
    <source>
        <strain evidence="2">R1</strain>
        <tissue evidence="2">Leaf</tissue>
    </source>
</reference>